<proteinExistence type="predicted"/>
<protein>
    <submittedName>
        <fullName evidence="1">Uncharacterized protein</fullName>
    </submittedName>
</protein>
<dbReference type="EMBL" id="KY684083">
    <property type="protein sequence ID" value="ARF08837.1"/>
    <property type="molecule type" value="Genomic_DNA"/>
</dbReference>
<gene>
    <name evidence="1" type="ORF">Catovirus_1_887</name>
</gene>
<reference evidence="1" key="1">
    <citation type="journal article" date="2017" name="Science">
        <title>Giant viruses with an expanded complement of translation system components.</title>
        <authorList>
            <person name="Schulz F."/>
            <person name="Yutin N."/>
            <person name="Ivanova N.N."/>
            <person name="Ortega D.R."/>
            <person name="Lee T.K."/>
            <person name="Vierheilig J."/>
            <person name="Daims H."/>
            <person name="Horn M."/>
            <person name="Wagner M."/>
            <person name="Jensen G.J."/>
            <person name="Kyrpides N.C."/>
            <person name="Koonin E.V."/>
            <person name="Woyke T."/>
        </authorList>
    </citation>
    <scope>NUCLEOTIDE SEQUENCE</scope>
    <source>
        <strain evidence="1">CTV1</strain>
    </source>
</reference>
<evidence type="ECO:0000313" key="1">
    <source>
        <dbReference type="EMBL" id="ARF08837.1"/>
    </source>
</evidence>
<sequence>MENIGKLNEKDAELFNQYLTKIHENYYTHSSEEEDDDQDYLLSDAVDNLITNNYSQESENFIISLLNHNNMSEVIRILIDKIDINYFDHIIPKLCDIYGSKEISIHTYKIITLNNVDKIYKATFFNVLETFYDEGYEHLTSDLWDFFYDHVNKEYVYKSFVNSCLKSNVDYFHYVINNRDIICDQSDCLKILSIVDNFEIVQTLLNKTPELQITENNIYNLITKFSQNIDAINFLKQYSKSKNIELDYEHIFDLLASNEYMSVIFNLAYNNRDDLIQQYVPKINKAIELPEKYYDVVRDLSLNNRLSTIKILFQIFLNNVNPNKNRKINELIENIKFDFVINGKQKDFPKIQEILMQ</sequence>
<accession>A0A1V0SAU5</accession>
<name>A0A1V0SAU5_9VIRU</name>
<organism evidence="1">
    <name type="scientific">Catovirus CTV1</name>
    <dbReference type="NCBI Taxonomy" id="1977631"/>
    <lineage>
        <taxon>Viruses</taxon>
        <taxon>Varidnaviria</taxon>
        <taxon>Bamfordvirae</taxon>
        <taxon>Nucleocytoviricota</taxon>
        <taxon>Megaviricetes</taxon>
        <taxon>Imitervirales</taxon>
        <taxon>Mimiviridae</taxon>
        <taxon>Klosneuvirinae</taxon>
        <taxon>Catovirus</taxon>
    </lineage>
</organism>